<name>A0A8J3Z580_9ACTN</name>
<protein>
    <submittedName>
        <fullName evidence="2">Sugar ABC transporter substrate-binding protein</fullName>
    </submittedName>
</protein>
<dbReference type="InterPro" id="IPR050490">
    <property type="entry name" value="Bact_solute-bd_prot1"/>
</dbReference>
<keyword evidence="3" id="KW-1185">Reference proteome</keyword>
<evidence type="ECO:0000256" key="1">
    <source>
        <dbReference type="SAM" id="MobiDB-lite"/>
    </source>
</evidence>
<evidence type="ECO:0000313" key="2">
    <source>
        <dbReference type="EMBL" id="GIJ55238.1"/>
    </source>
</evidence>
<dbReference type="PANTHER" id="PTHR43649:SF12">
    <property type="entry name" value="DIACETYLCHITOBIOSE BINDING PROTEIN DASA"/>
    <property type="match status" value="1"/>
</dbReference>
<dbReference type="Proteomes" id="UP000612585">
    <property type="component" value="Unassembled WGS sequence"/>
</dbReference>
<feature type="region of interest" description="Disordered" evidence="1">
    <location>
        <begin position="1"/>
        <end position="20"/>
    </location>
</feature>
<proteinExistence type="predicted"/>
<evidence type="ECO:0000313" key="3">
    <source>
        <dbReference type="Proteomes" id="UP000612585"/>
    </source>
</evidence>
<dbReference type="Gene3D" id="3.40.190.10">
    <property type="entry name" value="Periplasmic binding protein-like II"/>
    <property type="match status" value="2"/>
</dbReference>
<reference evidence="2" key="1">
    <citation type="submission" date="2021-01" db="EMBL/GenBank/DDBJ databases">
        <title>Whole genome shotgun sequence of Virgisporangium aurantiacum NBRC 16421.</title>
        <authorList>
            <person name="Komaki H."/>
            <person name="Tamura T."/>
        </authorList>
    </citation>
    <scope>NUCLEOTIDE SEQUENCE</scope>
    <source>
        <strain evidence="2">NBRC 16421</strain>
    </source>
</reference>
<dbReference type="Pfam" id="PF13416">
    <property type="entry name" value="SBP_bac_8"/>
    <property type="match status" value="1"/>
</dbReference>
<dbReference type="SUPFAM" id="SSF53850">
    <property type="entry name" value="Periplasmic binding protein-like II"/>
    <property type="match status" value="1"/>
</dbReference>
<dbReference type="AlphaFoldDB" id="A0A8J3Z580"/>
<comment type="caution">
    <text evidence="2">The sequence shown here is derived from an EMBL/GenBank/DDBJ whole genome shotgun (WGS) entry which is preliminary data.</text>
</comment>
<dbReference type="InterPro" id="IPR006311">
    <property type="entry name" value="TAT_signal"/>
</dbReference>
<dbReference type="PROSITE" id="PS51318">
    <property type="entry name" value="TAT"/>
    <property type="match status" value="1"/>
</dbReference>
<accession>A0A8J3Z580</accession>
<dbReference type="PANTHER" id="PTHR43649">
    <property type="entry name" value="ARABINOSE-BINDING PROTEIN-RELATED"/>
    <property type="match status" value="1"/>
</dbReference>
<dbReference type="EMBL" id="BOPG01000015">
    <property type="protein sequence ID" value="GIJ55238.1"/>
    <property type="molecule type" value="Genomic_DNA"/>
</dbReference>
<organism evidence="2 3">
    <name type="scientific">Virgisporangium aurantiacum</name>
    <dbReference type="NCBI Taxonomy" id="175570"/>
    <lineage>
        <taxon>Bacteria</taxon>
        <taxon>Bacillati</taxon>
        <taxon>Actinomycetota</taxon>
        <taxon>Actinomycetes</taxon>
        <taxon>Micromonosporales</taxon>
        <taxon>Micromonosporaceae</taxon>
        <taxon>Virgisporangium</taxon>
    </lineage>
</organism>
<dbReference type="InterPro" id="IPR006059">
    <property type="entry name" value="SBP"/>
</dbReference>
<gene>
    <name evidence="2" type="ORF">Vau01_027540</name>
</gene>
<sequence length="452" mass="49235">MSPENPPLTRVTRPVQDHATTSRRRLLSLMTAFAVAVPLTLTACGGDDEDKATADPNRKIELQVFWWGGAKRAENTQKVLDLYTQKHPNVTFKVEQQPNAGYYDKLATRAAGGNAPDIFQLDDGGLAEYAQRNVTLDLTKYVKNNKIDTKDIPKGLIDYGVVNGKNAGIAAAQNTPGMIYDKTVLLQYGLNEPKIGTSWEEIISLGEQLAQKSGGKVQGIMDPSADYKALWLWLRQQGKELYTADGKVAVTTEDVKKWFDMWADARAKKAVPTADLVHTANTGDVTKQLVVTKQAGAAFLWSNQLAELQKSTQNTLSVTAYPGDPKGQFARASLYWAGSRTTKEADTVADVLNFMVNDAEAAKIQGVERGLPSNLKNRDLVAPTLSEPEKITVALERDLNDKFGKAPPAPPKGHVKLRSELITAAETVQYGKATTQQAAEEFMSKAKAAVGS</sequence>